<keyword evidence="2" id="KW-0472">Membrane</keyword>
<evidence type="ECO:0000313" key="4">
    <source>
        <dbReference type="Proteomes" id="UP000184501"/>
    </source>
</evidence>
<proteinExistence type="predicted"/>
<feature type="transmembrane region" description="Helical" evidence="2">
    <location>
        <begin position="6"/>
        <end position="30"/>
    </location>
</feature>
<dbReference type="Proteomes" id="UP000184501">
    <property type="component" value="Unassembled WGS sequence"/>
</dbReference>
<sequence length="156" mass="16630">MRSKRLTYTVGALMGTGLFVALVSGGLWLLKSTTPTHDERLEAVLGHVGVAEHRLGGRRFENAGDRRFLRAYFVGAPTTGDAKALVKGPALHPFSDPDRQTERPQGPVDGCGIFGGGTRLPANEVPTEGLSTEDADAARAGRSEIIQVSILCDSTW</sequence>
<organism evidence="3 4">
    <name type="scientific">Streptoalloteichus hindustanus</name>
    <dbReference type="NCBI Taxonomy" id="2017"/>
    <lineage>
        <taxon>Bacteria</taxon>
        <taxon>Bacillati</taxon>
        <taxon>Actinomycetota</taxon>
        <taxon>Actinomycetes</taxon>
        <taxon>Pseudonocardiales</taxon>
        <taxon>Pseudonocardiaceae</taxon>
        <taxon>Streptoalloteichus</taxon>
    </lineage>
</organism>
<reference evidence="3 4" key="1">
    <citation type="submission" date="2016-11" db="EMBL/GenBank/DDBJ databases">
        <authorList>
            <person name="Jaros S."/>
            <person name="Januszkiewicz K."/>
            <person name="Wedrychowicz H."/>
        </authorList>
    </citation>
    <scope>NUCLEOTIDE SEQUENCE [LARGE SCALE GENOMIC DNA]</scope>
    <source>
        <strain evidence="3 4">DSM 44523</strain>
    </source>
</reference>
<keyword evidence="2" id="KW-0812">Transmembrane</keyword>
<gene>
    <name evidence="3" type="ORF">SAMN05444320_12035</name>
</gene>
<evidence type="ECO:0000256" key="1">
    <source>
        <dbReference type="SAM" id="MobiDB-lite"/>
    </source>
</evidence>
<dbReference type="EMBL" id="FQVN01000020">
    <property type="protein sequence ID" value="SHH06403.1"/>
    <property type="molecule type" value="Genomic_DNA"/>
</dbReference>
<name>A0A1M5PYY7_STRHI</name>
<protein>
    <submittedName>
        <fullName evidence="3">Uncharacterized protein</fullName>
    </submittedName>
</protein>
<evidence type="ECO:0000256" key="2">
    <source>
        <dbReference type="SAM" id="Phobius"/>
    </source>
</evidence>
<dbReference type="AlphaFoldDB" id="A0A1M5PYY7"/>
<feature type="region of interest" description="Disordered" evidence="1">
    <location>
        <begin position="92"/>
        <end position="117"/>
    </location>
</feature>
<accession>A0A1M5PYY7</accession>
<evidence type="ECO:0000313" key="3">
    <source>
        <dbReference type="EMBL" id="SHH06403.1"/>
    </source>
</evidence>
<dbReference type="RefSeq" id="WP_073490030.1">
    <property type="nucleotide sequence ID" value="NZ_FQVN01000020.1"/>
</dbReference>
<keyword evidence="4" id="KW-1185">Reference proteome</keyword>
<keyword evidence="2" id="KW-1133">Transmembrane helix</keyword>